<gene>
    <name evidence="2" type="ORF">G6M46_28865</name>
</gene>
<dbReference type="Proteomes" id="UP000702952">
    <property type="component" value="Unassembled WGS sequence"/>
</dbReference>
<feature type="transmembrane region" description="Helical" evidence="1">
    <location>
        <begin position="7"/>
        <end position="26"/>
    </location>
</feature>
<accession>A0AA44JBW7</accession>
<keyword evidence="1" id="KW-1133">Transmembrane helix</keyword>
<evidence type="ECO:0000313" key="2">
    <source>
        <dbReference type="EMBL" id="NTC32156.1"/>
    </source>
</evidence>
<dbReference type="RefSeq" id="WP_065660168.1">
    <property type="nucleotide sequence ID" value="NZ_CP123839.1"/>
</dbReference>
<proteinExistence type="predicted"/>
<keyword evidence="1" id="KW-0812">Transmembrane</keyword>
<comment type="caution">
    <text evidence="2">The sequence shown here is derived from an EMBL/GenBank/DDBJ whole genome shotgun (WGS) entry which is preliminary data.</text>
</comment>
<name>A0AA44JBW7_AGRTU</name>
<evidence type="ECO:0000313" key="3">
    <source>
        <dbReference type="Proteomes" id="UP000702952"/>
    </source>
</evidence>
<dbReference type="EMBL" id="JAAMAY010000046">
    <property type="protein sequence ID" value="NTC32156.1"/>
    <property type="molecule type" value="Genomic_DNA"/>
</dbReference>
<sequence length="152" mass="16221">MRFQWGTLLGIILAVAIGGLVSTYVVGSVTFVADGSTKLTARLQEMALLALVIERAVEVYLRVANQNGPDQNDPNTISTTQQSASQVTTFVALIVGVLVAVLDVRLMDSFVSFSSTTWLPNTLLNGVDVLISGALLAGVAVISFIRQQPTRR</sequence>
<evidence type="ECO:0000256" key="1">
    <source>
        <dbReference type="SAM" id="Phobius"/>
    </source>
</evidence>
<organism evidence="2 3">
    <name type="scientific">Agrobacterium tumefaciens</name>
    <dbReference type="NCBI Taxonomy" id="358"/>
    <lineage>
        <taxon>Bacteria</taxon>
        <taxon>Pseudomonadati</taxon>
        <taxon>Pseudomonadota</taxon>
        <taxon>Alphaproteobacteria</taxon>
        <taxon>Hyphomicrobiales</taxon>
        <taxon>Rhizobiaceae</taxon>
        <taxon>Rhizobium/Agrobacterium group</taxon>
        <taxon>Agrobacterium</taxon>
        <taxon>Agrobacterium tumefaciens complex</taxon>
    </lineage>
</organism>
<dbReference type="AlphaFoldDB" id="A0AA44JBW7"/>
<feature type="transmembrane region" description="Helical" evidence="1">
    <location>
        <begin position="122"/>
        <end position="145"/>
    </location>
</feature>
<protein>
    <submittedName>
        <fullName evidence="2">Uncharacterized protein</fullName>
    </submittedName>
</protein>
<reference evidence="2" key="1">
    <citation type="journal article" date="2020" name="Science">
        <title>Unexpected conservation and global transmission of agrobacterial virulence plasmids.</title>
        <authorList>
            <person name="Weisberg A.J."/>
            <person name="Davis E.W. 2nd"/>
            <person name="Tabima J."/>
            <person name="Belcher M.S."/>
            <person name="Miller M."/>
            <person name="Kuo C.H."/>
            <person name="Loper J.E."/>
            <person name="Grunwald N.J."/>
            <person name="Putnam M.L."/>
            <person name="Chang J.H."/>
        </authorList>
    </citation>
    <scope>NUCLEOTIDE SEQUENCE</scope>
    <source>
        <strain evidence="2">17-1853-1a</strain>
    </source>
</reference>
<feature type="transmembrane region" description="Helical" evidence="1">
    <location>
        <begin position="84"/>
        <end position="102"/>
    </location>
</feature>
<keyword evidence="1" id="KW-0472">Membrane</keyword>